<keyword evidence="8" id="KW-0456">Lyase</keyword>
<dbReference type="EMBL" id="CP000698">
    <property type="protein sequence ID" value="ABQ25157.1"/>
    <property type="molecule type" value="Genomic_DNA"/>
</dbReference>
<evidence type="ECO:0000256" key="9">
    <source>
        <dbReference type="PIRSR" id="PIRSR602129-50"/>
    </source>
</evidence>
<reference evidence="10 11" key="1">
    <citation type="submission" date="2007-05" db="EMBL/GenBank/DDBJ databases">
        <title>Complete sequence of Geobacter uraniireducens Rf4.</title>
        <authorList>
            <consortium name="US DOE Joint Genome Institute"/>
            <person name="Copeland A."/>
            <person name="Lucas S."/>
            <person name="Lapidus A."/>
            <person name="Barry K."/>
            <person name="Detter J.C."/>
            <person name="Glavina del Rio T."/>
            <person name="Hammon N."/>
            <person name="Israni S."/>
            <person name="Dalin E."/>
            <person name="Tice H."/>
            <person name="Pitluck S."/>
            <person name="Chertkov O."/>
            <person name="Brettin T."/>
            <person name="Bruce D."/>
            <person name="Han C."/>
            <person name="Schmutz J."/>
            <person name="Larimer F."/>
            <person name="Land M."/>
            <person name="Hauser L."/>
            <person name="Kyrpides N."/>
            <person name="Mikhailova N."/>
            <person name="Shelobolina E."/>
            <person name="Aklujkar M."/>
            <person name="Lovley D."/>
            <person name="Richardson P."/>
        </authorList>
    </citation>
    <scope>NUCLEOTIDE SEQUENCE [LARGE SCALE GENOMIC DNA]</scope>
    <source>
        <strain evidence="10 11">Rf4</strain>
    </source>
</reference>
<dbReference type="Gene3D" id="3.40.640.10">
    <property type="entry name" value="Type I PLP-dependent aspartate aminotransferase-like (Major domain)"/>
    <property type="match status" value="2"/>
</dbReference>
<keyword evidence="11" id="KW-1185">Reference proteome</keyword>
<evidence type="ECO:0000256" key="8">
    <source>
        <dbReference type="ARBA" id="ARBA00023239"/>
    </source>
</evidence>
<dbReference type="AlphaFoldDB" id="A5GB80"/>
<dbReference type="RefSeq" id="WP_011937881.1">
    <property type="nucleotide sequence ID" value="NC_009483.1"/>
</dbReference>
<dbReference type="STRING" id="351605.Gura_0951"/>
<evidence type="ECO:0000256" key="1">
    <source>
        <dbReference type="ARBA" id="ARBA00001933"/>
    </source>
</evidence>
<dbReference type="InterPro" id="IPR015421">
    <property type="entry name" value="PyrdxlP-dep_Trfase_major"/>
</dbReference>
<keyword evidence="3" id="KW-0645">Protease</keyword>
<protein>
    <submittedName>
        <fullName evidence="10">Peptidase S10, serine carboxypeptidase</fullName>
    </submittedName>
</protein>
<dbReference type="PANTHER" id="PTHR11802:SF3">
    <property type="entry name" value="RETINOID-INDUCIBLE SERINE CARBOXYPEPTIDASE"/>
    <property type="match status" value="1"/>
</dbReference>
<keyword evidence="5" id="KW-0378">Hydrolase</keyword>
<dbReference type="KEGG" id="gur:Gura_0951"/>
<dbReference type="GO" id="GO:0019752">
    <property type="term" value="P:carboxylic acid metabolic process"/>
    <property type="evidence" value="ECO:0007669"/>
    <property type="project" value="InterPro"/>
</dbReference>
<feature type="modified residue" description="N6-(pyridoxal phosphate)lysine" evidence="9">
    <location>
        <position position="465"/>
    </location>
</feature>
<dbReference type="GO" id="GO:0004185">
    <property type="term" value="F:serine-type carboxypeptidase activity"/>
    <property type="evidence" value="ECO:0007669"/>
    <property type="project" value="InterPro"/>
</dbReference>
<keyword evidence="7" id="KW-0325">Glycoprotein</keyword>
<keyword evidence="4" id="KW-0732">Signal</keyword>
<evidence type="ECO:0000313" key="10">
    <source>
        <dbReference type="EMBL" id="ABQ25157.1"/>
    </source>
</evidence>
<evidence type="ECO:0000256" key="2">
    <source>
        <dbReference type="ARBA" id="ARBA00022645"/>
    </source>
</evidence>
<dbReference type="HOGENOM" id="CLU_273509_0_0_7"/>
<organism evidence="10 11">
    <name type="scientific">Geotalea uraniireducens (strain Rf4)</name>
    <name type="common">Geobacter uraniireducens</name>
    <dbReference type="NCBI Taxonomy" id="351605"/>
    <lineage>
        <taxon>Bacteria</taxon>
        <taxon>Pseudomonadati</taxon>
        <taxon>Thermodesulfobacteriota</taxon>
        <taxon>Desulfuromonadia</taxon>
        <taxon>Geobacterales</taxon>
        <taxon>Geobacteraceae</taxon>
        <taxon>Geotalea</taxon>
    </lineage>
</organism>
<keyword evidence="2 10" id="KW-0121">Carboxypeptidase</keyword>
<dbReference type="Pfam" id="PF00450">
    <property type="entry name" value="Peptidase_S10"/>
    <property type="match status" value="1"/>
</dbReference>
<accession>A5GB80</accession>
<dbReference type="SUPFAM" id="SSF53474">
    <property type="entry name" value="alpha/beta-Hydrolases"/>
    <property type="match status" value="1"/>
</dbReference>
<dbReference type="GO" id="GO:0016830">
    <property type="term" value="F:carbon-carbon lyase activity"/>
    <property type="evidence" value="ECO:0007669"/>
    <property type="project" value="InterPro"/>
</dbReference>
<evidence type="ECO:0000256" key="3">
    <source>
        <dbReference type="ARBA" id="ARBA00022670"/>
    </source>
</evidence>
<dbReference type="InterPro" id="IPR029058">
    <property type="entry name" value="AB_hydrolase_fold"/>
</dbReference>
<evidence type="ECO:0000313" key="11">
    <source>
        <dbReference type="Proteomes" id="UP000006695"/>
    </source>
</evidence>
<dbReference type="PRINTS" id="PR00724">
    <property type="entry name" value="CRBOXYPTASEC"/>
</dbReference>
<keyword evidence="6 9" id="KW-0663">Pyridoxal phosphate</keyword>
<dbReference type="PROSITE" id="PS00131">
    <property type="entry name" value="CARBOXYPEPT_SER_SER"/>
    <property type="match status" value="1"/>
</dbReference>
<gene>
    <name evidence="10" type="ordered locus">Gura_0951</name>
</gene>
<evidence type="ECO:0000256" key="5">
    <source>
        <dbReference type="ARBA" id="ARBA00022801"/>
    </source>
</evidence>
<dbReference type="Gene3D" id="3.40.50.1820">
    <property type="entry name" value="alpha/beta hydrolase"/>
    <property type="match status" value="1"/>
</dbReference>
<comment type="cofactor">
    <cofactor evidence="1 9">
        <name>pyridoxal 5'-phosphate</name>
        <dbReference type="ChEBI" id="CHEBI:597326"/>
    </cofactor>
</comment>
<dbReference type="OrthoDB" id="9803665at2"/>
<evidence type="ECO:0000256" key="7">
    <source>
        <dbReference type="ARBA" id="ARBA00023180"/>
    </source>
</evidence>
<dbReference type="GO" id="GO:0030170">
    <property type="term" value="F:pyridoxal phosphate binding"/>
    <property type="evidence" value="ECO:0007669"/>
    <property type="project" value="InterPro"/>
</dbReference>
<dbReference type="InterPro" id="IPR015424">
    <property type="entry name" value="PyrdxlP-dep_Trfase"/>
</dbReference>
<dbReference type="GO" id="GO:0006508">
    <property type="term" value="P:proteolysis"/>
    <property type="evidence" value="ECO:0007669"/>
    <property type="project" value="UniProtKB-KW"/>
</dbReference>
<dbReference type="InterPro" id="IPR002129">
    <property type="entry name" value="PyrdxlP-dep_de-COase"/>
</dbReference>
<dbReference type="PANTHER" id="PTHR11802">
    <property type="entry name" value="SERINE PROTEASE FAMILY S10 SERINE CARBOXYPEPTIDASE"/>
    <property type="match status" value="1"/>
</dbReference>
<name>A5GB80_GEOUR</name>
<dbReference type="SUPFAM" id="SSF53383">
    <property type="entry name" value="PLP-dependent transferases"/>
    <property type="match status" value="1"/>
</dbReference>
<dbReference type="Pfam" id="PF00282">
    <property type="entry name" value="Pyridoxal_deC"/>
    <property type="match status" value="1"/>
</dbReference>
<dbReference type="InterPro" id="IPR001563">
    <property type="entry name" value="Peptidase_S10"/>
</dbReference>
<proteinExistence type="predicted"/>
<dbReference type="InterPro" id="IPR018202">
    <property type="entry name" value="Ser_caboxypep_ser_AS"/>
</dbReference>
<dbReference type="Proteomes" id="UP000006695">
    <property type="component" value="Chromosome"/>
</dbReference>
<evidence type="ECO:0000256" key="4">
    <source>
        <dbReference type="ARBA" id="ARBA00022729"/>
    </source>
</evidence>
<sequence length="1193" mass="134052">MAEENHKRHSLFSIVQNQTRETTQESYKRVGAWFLGSCGENADLMENLVTASLSEHANFRKTYFNDPPYIDTDIKSSQEYKTACNNLEIARKELSQKLHDSVPFFSERYQAHMNWDTVLPANVGYITAMMYNQNNVATEGGPQTCALEKEVGEQLCSLMGFAKEFVVNTNDNPIKVNPWGHITADGTIANLESMWVARNLKFYPLAVKEALFCYRKNELAEAYNKLTVTVYEAEDNPTMMVRKTKLLVNCTTWQLLNLLPDEVSCLAENIIHYCPQYKETGIDKFLTPFLIQNKGLMYYTQTYPEIKSMRVFVPATNHYSWPKSGTVLGLGQDSVVGIPVDNNCRMDINILRNQLLECAQNKIPVLMVVGVIGSTEEGVVDNLEGILKLRKETISGSYQFNGLNFLIHCDAAWGGYLRTMMVNPKTDNAEVVQAEFVADVPLSSYAQKQYALLQMADTLTVDPHKAGFIPYPAGSLCYRNGFMRYFITFNAAYIHSDKNLNMGIFGLEGSKPGAAAAAVWMAHRTIPLDNSGYGLILGECAFSAKLYYCYWLTLAGDSDVFRIESLVPLPEKITGYQGQTLATGKADIIRYIRNNIIGKTNEHLAKNPDLIAVLQQIGSDVLINSFVVNFKNKDGRWNTDLTKLNTLNNNLLKKFSITTPEQAHEKNTPFIITSSNLTNQNYKVPLTRIGKELGIAIPDEQSMTFIINTILHPWPTTNGFINTIMSLFKQEVLNQIKTLQTTETLQQLVMEAVATDRVTAIPSDATARPARWYNLNNSYAGYAKADKNGNELFYWFFESQTKPTEQTPLVLWLNGGPGASSLAGLFLENGPFAMGSDGMLTPNSYSWNTKTHLIYWDQPAGTGFSTKKPNTYVTTEAELAKQFVNALQDFYAKHPEYRNNPLYLTGESYAGKYLPYIATEITTRNKTGNELKIHLHGIAIGDGWMYPEKQTLDQIEYAYMLGLVDANQKRLALEQFEQFSVDLKKGDMKQAFTDGTKVSSTLTACGGGENIYDVRSWSDASLQPLRNYLGSPLVKQAIHVPQEVVWSFEDAAGPVSDNLINDMMASVTAVIPPLVDIQSNGKPVYQLLFYTGNFDMSCGFSGTEQILRNMNWSGKESWAKLKRQVWYTTDSNNKRVTQGCIKRLANLMQIEVPMSGHQVPLYQPKISQDMLHAWIFNEAFKTYDPLSEQAKAK</sequence>
<evidence type="ECO:0000256" key="6">
    <source>
        <dbReference type="ARBA" id="ARBA00022898"/>
    </source>
</evidence>